<keyword evidence="4" id="KW-0647">Proteasome</keyword>
<protein>
    <submittedName>
        <fullName evidence="4">Proteasome accessory factor B/proteasome accessory factor C</fullName>
    </submittedName>
</protein>
<evidence type="ECO:0000259" key="3">
    <source>
        <dbReference type="Pfam" id="PF25583"/>
    </source>
</evidence>
<dbReference type="InterPro" id="IPR057727">
    <property type="entry name" value="WCX_dom"/>
</dbReference>
<feature type="domain" description="PafC HTH" evidence="2">
    <location>
        <begin position="368"/>
        <end position="482"/>
    </location>
</feature>
<keyword evidence="5" id="KW-1185">Reference proteome</keyword>
<accession>A0A7W9MZN1</accession>
<dbReference type="InterPro" id="IPR043839">
    <property type="entry name" value="PafC_HTH"/>
</dbReference>
<feature type="domain" description="WYL" evidence="1">
    <location>
        <begin position="529"/>
        <end position="596"/>
    </location>
</feature>
<dbReference type="Pfam" id="PF13280">
    <property type="entry name" value="WYL"/>
    <property type="match status" value="2"/>
</dbReference>
<dbReference type="Pfam" id="PF25583">
    <property type="entry name" value="WCX"/>
    <property type="match status" value="1"/>
</dbReference>
<dbReference type="PROSITE" id="PS52050">
    <property type="entry name" value="WYL"/>
    <property type="match status" value="2"/>
</dbReference>
<proteinExistence type="predicted"/>
<evidence type="ECO:0000259" key="2">
    <source>
        <dbReference type="Pfam" id="PF19187"/>
    </source>
</evidence>
<evidence type="ECO:0000313" key="5">
    <source>
        <dbReference type="Proteomes" id="UP000567246"/>
    </source>
</evidence>
<organism evidence="4 5">
    <name type="scientific">Micrococcus endophyticus</name>
    <dbReference type="NCBI Taxonomy" id="455343"/>
    <lineage>
        <taxon>Bacteria</taxon>
        <taxon>Bacillati</taxon>
        <taxon>Actinomycetota</taxon>
        <taxon>Actinomycetes</taxon>
        <taxon>Micrococcales</taxon>
        <taxon>Micrococcaceae</taxon>
        <taxon>Micrococcus</taxon>
    </lineage>
</organism>
<reference evidence="4 5" key="1">
    <citation type="submission" date="2020-08" db="EMBL/GenBank/DDBJ databases">
        <title>Sequencing the genomes of 1000 actinobacteria strains.</title>
        <authorList>
            <person name="Klenk H.-P."/>
        </authorList>
    </citation>
    <scope>NUCLEOTIDE SEQUENCE [LARGE SCALE GENOMIC DNA]</scope>
    <source>
        <strain evidence="4 5">DSM 17945</strain>
    </source>
</reference>
<dbReference type="AlphaFoldDB" id="A0A7W9MZN1"/>
<dbReference type="RefSeq" id="WP_184170909.1">
    <property type="nucleotide sequence ID" value="NZ_JACHMW010000001.1"/>
</dbReference>
<dbReference type="InterPro" id="IPR026881">
    <property type="entry name" value="WYL_dom"/>
</dbReference>
<evidence type="ECO:0000259" key="1">
    <source>
        <dbReference type="Pfam" id="PF13280"/>
    </source>
</evidence>
<gene>
    <name evidence="4" type="ORF">HDA33_000679</name>
</gene>
<dbReference type="PANTHER" id="PTHR34580">
    <property type="match status" value="1"/>
</dbReference>
<evidence type="ECO:0000313" key="4">
    <source>
        <dbReference type="EMBL" id="MBB5848115.1"/>
    </source>
</evidence>
<dbReference type="InterPro" id="IPR051534">
    <property type="entry name" value="CBASS_pafABC_assoc_protein"/>
</dbReference>
<dbReference type="Proteomes" id="UP000567246">
    <property type="component" value="Unassembled WGS sequence"/>
</dbReference>
<feature type="domain" description="WYL" evidence="1">
    <location>
        <begin position="158"/>
        <end position="220"/>
    </location>
</feature>
<sequence length="701" mass="75940">MAPPASRRAGDEAAERIISLLWLLLSAPHGLERDRIRRQVVGYEGLSDAAFEKLFQRDRRVLRAVGVPLETLEADSFEEEAQGVRHRVVRDAMLLRDLDLTVDERRALVRARRLWGDSPLRADVVRAVGLLFAPTPDLAADDELAGYHALTPRADPRLEALTQAVAEEAVLRFPYRDARGRESRRTVRAWFLTLVRGRWYLTGWDADREAERSFRLTRMEGEPRRVERAASLPGRPADHDHADLVARLAGQADAERVRVWLAPGRGQGVRAVGERVDPRAEDGAAPGDGWELWEAPAGTHEDGLAAEVGGLLGRAVPSAAEPDLARRVADALATAARAHAGPAAPALLEVPLAPPVRRRARDSSEDLVGRLLDIVGLANRADGVDRAELRARLGVTEDRLDADLETLRYCGMPERDFPGFQFEVDEEGGRVHVRRAADLAGPVRLTRPEGHSLVAALQTVADLPVLDDADRAAARSAQRRIAEAVLDAGGAAASAADDEALAEAEAGTAPTPAPGGAVAAHWDVAVDPETVRTLLAAIAERRVLRLDYRSVHADVLSERDVEPLAVVQDGARLYLRAWCRSAGEDRVFRVDRIGAAAATGEAFAPRARPARWRVHPDEAAGTPAVLRWAHRVRDAAAGYRPEAQADLPDGDRLTRVRLTDADVAAALVGRHGGAVEVLSPAAMRAHVKDALDRAVDALAAR</sequence>
<comment type="caution">
    <text evidence="4">The sequence shown here is derived from an EMBL/GenBank/DDBJ whole genome shotgun (WGS) entry which is preliminary data.</text>
</comment>
<feature type="domain" description="WCX" evidence="3">
    <location>
        <begin position="619"/>
        <end position="694"/>
    </location>
</feature>
<dbReference type="Pfam" id="PF19187">
    <property type="entry name" value="HTH_PafC"/>
    <property type="match status" value="1"/>
</dbReference>
<dbReference type="EMBL" id="JACHMW010000001">
    <property type="protein sequence ID" value="MBB5848115.1"/>
    <property type="molecule type" value="Genomic_DNA"/>
</dbReference>
<name>A0A7W9MZN1_9MICC</name>
<dbReference type="PANTHER" id="PTHR34580:SF1">
    <property type="entry name" value="PROTEIN PAFC"/>
    <property type="match status" value="1"/>
</dbReference>
<dbReference type="GO" id="GO:0000502">
    <property type="term" value="C:proteasome complex"/>
    <property type="evidence" value="ECO:0007669"/>
    <property type="project" value="UniProtKB-KW"/>
</dbReference>